<gene>
    <name evidence="3" type="ORF">FZO59_21125</name>
    <name evidence="2" type="ORF">ISP11_18770</name>
</gene>
<evidence type="ECO:0000313" key="3">
    <source>
        <dbReference type="EMBL" id="TYT28888.1"/>
    </source>
</evidence>
<reference evidence="3 4" key="1">
    <citation type="submission" date="2019-08" db="EMBL/GenBank/DDBJ databases">
        <title>The draft genome of Lelliottia nimipressuralis strain CICC 24156.</title>
        <authorList>
            <person name="Wu W."/>
            <person name="Feng Y."/>
            <person name="Zong Z."/>
        </authorList>
    </citation>
    <scope>NUCLEOTIDE SEQUENCE [LARGE SCALE GENOMIC DNA]</scope>
    <source>
        <strain evidence="3 4">CICC 24156</strain>
    </source>
</reference>
<feature type="signal peptide" evidence="1">
    <location>
        <begin position="1"/>
        <end position="26"/>
    </location>
</feature>
<dbReference type="AlphaFoldDB" id="A0ABD4KD89"/>
<protein>
    <recommendedName>
        <fullName evidence="6">Fimbrial protein</fullName>
    </recommendedName>
</protein>
<dbReference type="Proteomes" id="UP000628560">
    <property type="component" value="Unassembled WGS sequence"/>
</dbReference>
<dbReference type="EMBL" id="JADIXP010000013">
    <property type="protein sequence ID" value="MBF4179912.1"/>
    <property type="molecule type" value="Genomic_DNA"/>
</dbReference>
<feature type="chain" id="PRO_5044725481" description="Fimbrial protein" evidence="1">
    <location>
        <begin position="27"/>
        <end position="291"/>
    </location>
</feature>
<dbReference type="RefSeq" id="WP_129034995.1">
    <property type="nucleotide sequence ID" value="NZ_JADIXP010000013.1"/>
</dbReference>
<comment type="caution">
    <text evidence="2">The sequence shown here is derived from an EMBL/GenBank/DDBJ whole genome shotgun (WGS) entry which is preliminary data.</text>
</comment>
<proteinExistence type="predicted"/>
<accession>A0ABD4KD89</accession>
<name>A0ABD4KD89_9ENTR</name>
<sequence length="291" mass="31115">MPVTLRTALLSLPLCFLSAAFCPAHAATENLLMLKGGALSVKQVQADGTLLATWPASTFSRAKLPGGDLQISIAQSEWNKDRGIYQSGIPGIGFSFCTADGATCLQNGKTISGDRLRSEMGNFAIRLFKIGNVTAGDFTLPALLTISSQGTPALVLGLNALKLNVSQCSVTRENLRVRFPDATLSKKNALSTVGFHLPVICKNAADYDNISIYFSFSGQRVDARHIATSLPGIALSVKNEAGRYVDFSAAANDPNARFHDTGYVAQLVRNPREQAQAGEFDVSITAEVEMR</sequence>
<dbReference type="InterPro" id="IPR008966">
    <property type="entry name" value="Adhesion_dom_sf"/>
</dbReference>
<dbReference type="Proteomes" id="UP000323910">
    <property type="component" value="Unassembled WGS sequence"/>
</dbReference>
<keyword evidence="4" id="KW-1185">Reference proteome</keyword>
<dbReference type="Gene3D" id="2.60.40.3310">
    <property type="match status" value="1"/>
</dbReference>
<evidence type="ECO:0000256" key="1">
    <source>
        <dbReference type="SAM" id="SignalP"/>
    </source>
</evidence>
<keyword evidence="1" id="KW-0732">Signal</keyword>
<evidence type="ECO:0000313" key="5">
    <source>
        <dbReference type="Proteomes" id="UP000628560"/>
    </source>
</evidence>
<evidence type="ECO:0000313" key="4">
    <source>
        <dbReference type="Proteomes" id="UP000323910"/>
    </source>
</evidence>
<evidence type="ECO:0000313" key="2">
    <source>
        <dbReference type="EMBL" id="MBF4179912.1"/>
    </source>
</evidence>
<dbReference type="EMBL" id="VTFR01000015">
    <property type="protein sequence ID" value="TYT28888.1"/>
    <property type="molecule type" value="Genomic_DNA"/>
</dbReference>
<reference evidence="2 5" key="2">
    <citation type="submission" date="2020-11" db="EMBL/GenBank/DDBJ databases">
        <title>Identification of Lelliottia nimipressuralis from Wound Infection by Whole Genome-Based Bacterial Identification.</title>
        <authorList>
            <person name="Navarathna D.H."/>
            <person name="Choi H."/>
            <person name="Jinadatha C."/>
            <person name="Chatterjee P."/>
            <person name="Hwang M."/>
        </authorList>
    </citation>
    <scope>NUCLEOTIDE SEQUENCE [LARGE SCALE GENOMIC DNA]</scope>
    <source>
        <strain evidence="2 5">DN2020</strain>
    </source>
</reference>
<evidence type="ECO:0008006" key="6">
    <source>
        <dbReference type="Google" id="ProtNLM"/>
    </source>
</evidence>
<organism evidence="2 5">
    <name type="scientific">Lelliottia nimipressuralis</name>
    <dbReference type="NCBI Taxonomy" id="69220"/>
    <lineage>
        <taxon>Bacteria</taxon>
        <taxon>Pseudomonadati</taxon>
        <taxon>Pseudomonadota</taxon>
        <taxon>Gammaproteobacteria</taxon>
        <taxon>Enterobacterales</taxon>
        <taxon>Enterobacteriaceae</taxon>
        <taxon>Lelliottia</taxon>
    </lineage>
</organism>
<dbReference type="SUPFAM" id="SSF49401">
    <property type="entry name" value="Bacterial adhesins"/>
    <property type="match status" value="1"/>
</dbReference>